<name>A0A0B5X416_HEYCO</name>
<dbReference type="RefSeq" id="WP_029142707.1">
    <property type="nucleotide sequence ID" value="NZ_ALAS01000301.1"/>
</dbReference>
<gene>
    <name evidence="1" type="ORF">SAMN02745208_02588</name>
</gene>
<evidence type="ECO:0000313" key="2">
    <source>
        <dbReference type="Proteomes" id="UP000184029"/>
    </source>
</evidence>
<dbReference type="SMART" id="SM01040">
    <property type="entry name" value="Bro-N"/>
    <property type="match status" value="1"/>
</dbReference>
<dbReference type="EMBL" id="FQUB01000068">
    <property type="protein sequence ID" value="SHF73939.1"/>
    <property type="molecule type" value="Genomic_DNA"/>
</dbReference>
<organism evidence="1 2">
    <name type="scientific">Heyndrickxia coagulans DSM 1 = ATCC 7050</name>
    <dbReference type="NCBI Taxonomy" id="1121088"/>
    <lineage>
        <taxon>Bacteria</taxon>
        <taxon>Bacillati</taxon>
        <taxon>Bacillota</taxon>
        <taxon>Bacilli</taxon>
        <taxon>Bacillales</taxon>
        <taxon>Bacillaceae</taxon>
        <taxon>Heyndrickxia</taxon>
    </lineage>
</organism>
<dbReference type="HOGENOM" id="CLU_046670_0_0_9"/>
<reference evidence="1 2" key="1">
    <citation type="submission" date="2016-11" db="EMBL/GenBank/DDBJ databases">
        <authorList>
            <person name="Varghese N."/>
            <person name="Submissions S."/>
        </authorList>
    </citation>
    <scope>NUCLEOTIDE SEQUENCE [LARGE SCALE GENOMIC DNA]</scope>
    <source>
        <strain evidence="1 2">DSM 1</strain>
    </source>
</reference>
<dbReference type="GO" id="GO:0003677">
    <property type="term" value="F:DNA binding"/>
    <property type="evidence" value="ECO:0007669"/>
    <property type="project" value="InterPro"/>
</dbReference>
<proteinExistence type="predicted"/>
<protein>
    <submittedName>
        <fullName evidence="1">Prophage antirepressor</fullName>
    </submittedName>
</protein>
<dbReference type="InterPro" id="IPR003497">
    <property type="entry name" value="BRO_N_domain"/>
</dbReference>
<dbReference type="Pfam" id="PF02498">
    <property type="entry name" value="Bro-N"/>
    <property type="match status" value="1"/>
</dbReference>
<dbReference type="KEGG" id="bcoa:BF29_2493"/>
<dbReference type="GeneID" id="29814490"/>
<dbReference type="InterPro" id="IPR005039">
    <property type="entry name" value="Ant_C"/>
</dbReference>
<evidence type="ECO:0000313" key="1">
    <source>
        <dbReference type="EMBL" id="SHF73939.1"/>
    </source>
</evidence>
<sequence>MNSLQVFNFKQNEVRTILKGDEPWFVAKDVSVILGFEHTPTMTRILDEDEKGVHIVHTPGGEQHMTIINEPGLYSVILKSRKPEAKEFKRWITHEVIPSIRKHGAYMTPETLEKTISDPDFLIGLLTNLKEEKAKRVKAEQERNRVIEQQRADLPYTSFGKVVSNSTGAVSIGAFAKMLYDKHGINIGRNKLFEWLRSHGYLISGGREHNNPKQIYLEQGLFVVKPTIVSRTEGDVEKLTPLITGKGQIKIAELLIKEFEAVV</sequence>
<accession>A0A0B5X416</accession>
<dbReference type="Pfam" id="PF03374">
    <property type="entry name" value="ANT"/>
    <property type="match status" value="1"/>
</dbReference>
<dbReference type="PANTHER" id="PTHR36180">
    <property type="entry name" value="DNA-BINDING PROTEIN-RELATED-RELATED"/>
    <property type="match status" value="1"/>
</dbReference>
<dbReference type="Proteomes" id="UP000184029">
    <property type="component" value="Unassembled WGS sequence"/>
</dbReference>
<comment type="caution">
    <text evidence="1">The sequence shown here is derived from an EMBL/GenBank/DDBJ whole genome shotgun (WGS) entry which is preliminary data.</text>
</comment>
<dbReference type="AlphaFoldDB" id="A0A0B5X416"/>
<dbReference type="PROSITE" id="PS51750">
    <property type="entry name" value="BRO_N"/>
    <property type="match status" value="1"/>
</dbReference>
<dbReference type="PANTHER" id="PTHR36180:SF2">
    <property type="entry name" value="BRO FAMILY PROTEIN"/>
    <property type="match status" value="1"/>
</dbReference>
<dbReference type="KEGG" id="bcoa:BF29_2569"/>